<evidence type="ECO:0000256" key="3">
    <source>
        <dbReference type="RuleBase" id="RU366061"/>
    </source>
</evidence>
<feature type="region of interest" description="Disordered" evidence="5">
    <location>
        <begin position="1"/>
        <end position="23"/>
    </location>
</feature>
<gene>
    <name evidence="7" type="ORF">Vbra_8929</name>
</gene>
<keyword evidence="3" id="KW-0804">Transcription</keyword>
<evidence type="ECO:0000313" key="8">
    <source>
        <dbReference type="Proteomes" id="UP000041254"/>
    </source>
</evidence>
<evidence type="ECO:0000256" key="1">
    <source>
        <dbReference type="ARBA" id="ARBA00022723"/>
    </source>
</evidence>
<dbReference type="InParanoid" id="A0A0G4FAK4"/>
<dbReference type="InterPro" id="IPR039994">
    <property type="entry name" value="NO66-like"/>
</dbReference>
<reference evidence="7 8" key="1">
    <citation type="submission" date="2014-11" db="EMBL/GenBank/DDBJ databases">
        <authorList>
            <person name="Zhu J."/>
            <person name="Qi W."/>
            <person name="Song R."/>
        </authorList>
    </citation>
    <scope>NUCLEOTIDE SEQUENCE [LARGE SCALE GENOMIC DNA]</scope>
</reference>
<proteinExistence type="inferred from homology"/>
<dbReference type="EC" id="1.14.11.-" evidence="3"/>
<dbReference type="PANTHER" id="PTHR13096">
    <property type="entry name" value="MINA53 MYC INDUCED NUCLEAR ANTIGEN"/>
    <property type="match status" value="1"/>
</dbReference>
<dbReference type="InterPro" id="IPR003347">
    <property type="entry name" value="JmjC_dom"/>
</dbReference>
<dbReference type="PROSITE" id="PS51184">
    <property type="entry name" value="JMJC"/>
    <property type="match status" value="1"/>
</dbReference>
<keyword evidence="3" id="KW-0805">Transcription regulation</keyword>
<dbReference type="EMBL" id="CDMY01000397">
    <property type="protein sequence ID" value="CEM09926.1"/>
    <property type="molecule type" value="Genomic_DNA"/>
</dbReference>
<feature type="domain" description="JmjC" evidence="6">
    <location>
        <begin position="103"/>
        <end position="274"/>
    </location>
</feature>
<evidence type="ECO:0000313" key="7">
    <source>
        <dbReference type="EMBL" id="CEM09926.1"/>
    </source>
</evidence>
<dbReference type="VEuPathDB" id="CryptoDB:Vbra_8929"/>
<comment type="similarity">
    <text evidence="3">Belongs to the ROX family.</text>
</comment>
<feature type="coiled-coil region" evidence="4">
    <location>
        <begin position="328"/>
        <end position="363"/>
    </location>
</feature>
<dbReference type="OrthoDB" id="432643at2759"/>
<name>A0A0G4FAK4_VITBC</name>
<comment type="function">
    <text evidence="3">Oxygenase that can act as both a histone lysine demethylase and a ribosomal histidine hydroxylase.</text>
</comment>
<keyword evidence="2 3" id="KW-0408">Iron</keyword>
<sequence>MSSTIPGGTPSKTAASHTAAQDKGERAAEAFSQRVLTSSFWADYWEKKPLHIAKALLMNEPDDATFIDFAGWLSVDDVLAATALAVIGLPHALKIYKEGLPFRLNGVLSLTNTLPLYHAYLDGASFIINQADRLSRPLQALCRALARQHFIHCFGVLYLTPPRSYAVRPHSDDQDVFLLQIWGTKKWRVYAPPSPPGALPYSDEMIGKEREYNAELGEPVMEATLHAGDILYLPRGHVHEAHTAGEASLHVTITVQTSDYGWGPWVERRVQEILRKELPESLSHAARRARLVPKPTSEEGGMMSTVADEGTREAFDDLLTQIVAKIDLNSAQRSFLDHLEEMNRIQEEQYTRLMKQADKLRLDREISTDSVVQLSPDIISECTVGSDIARFRRGQDVLQLKICASASRLINQLADHKPHVVKDLPCGDAFERVCVCRVLLAKEVLQLCRSILK</sequence>
<keyword evidence="3" id="KW-0539">Nucleus</keyword>
<dbReference type="GO" id="GO:0051864">
    <property type="term" value="F:histone H3K36 demethylase activity"/>
    <property type="evidence" value="ECO:0007669"/>
    <property type="project" value="TreeGrafter"/>
</dbReference>
<dbReference type="PhylomeDB" id="A0A0G4FAK4"/>
<dbReference type="AlphaFoldDB" id="A0A0G4FAK4"/>
<evidence type="ECO:0000256" key="5">
    <source>
        <dbReference type="SAM" id="MobiDB-lite"/>
    </source>
</evidence>
<dbReference type="GO" id="GO:0032453">
    <property type="term" value="F:histone H3K4 demethylase activity"/>
    <property type="evidence" value="ECO:0007669"/>
    <property type="project" value="TreeGrafter"/>
</dbReference>
<dbReference type="Gene3D" id="2.60.120.650">
    <property type="entry name" value="Cupin"/>
    <property type="match status" value="1"/>
</dbReference>
<evidence type="ECO:0000256" key="2">
    <source>
        <dbReference type="ARBA" id="ARBA00023004"/>
    </source>
</evidence>
<dbReference type="SUPFAM" id="SSF51197">
    <property type="entry name" value="Clavaminate synthase-like"/>
    <property type="match status" value="1"/>
</dbReference>
<comment type="subcellular location">
    <subcellularLocation>
        <location evidence="3">Nucleus</location>
    </subcellularLocation>
</comment>
<keyword evidence="8" id="KW-1185">Reference proteome</keyword>
<organism evidence="7 8">
    <name type="scientific">Vitrella brassicaformis (strain CCMP3155)</name>
    <dbReference type="NCBI Taxonomy" id="1169540"/>
    <lineage>
        <taxon>Eukaryota</taxon>
        <taxon>Sar</taxon>
        <taxon>Alveolata</taxon>
        <taxon>Colpodellida</taxon>
        <taxon>Vitrellaceae</taxon>
        <taxon>Vitrella</taxon>
    </lineage>
</organism>
<dbReference type="OMA" id="FREIWER"/>
<keyword evidence="4" id="KW-0175">Coiled coil</keyword>
<dbReference type="GO" id="GO:0005730">
    <property type="term" value="C:nucleolus"/>
    <property type="evidence" value="ECO:0007669"/>
    <property type="project" value="TreeGrafter"/>
</dbReference>
<protein>
    <recommendedName>
        <fullName evidence="3">Bifunctional lysine-specific demethylase and histidyl-hydroxylase</fullName>
        <ecNumber evidence="3">1.14.11.-</ecNumber>
    </recommendedName>
</protein>
<feature type="compositionally biased region" description="Polar residues" evidence="5">
    <location>
        <begin position="1"/>
        <end position="19"/>
    </location>
</feature>
<evidence type="ECO:0000259" key="6">
    <source>
        <dbReference type="PROSITE" id="PS51184"/>
    </source>
</evidence>
<keyword evidence="3" id="KW-0223">Dioxygenase</keyword>
<evidence type="ECO:0000256" key="4">
    <source>
        <dbReference type="SAM" id="Coils"/>
    </source>
</evidence>
<dbReference type="GO" id="GO:0005506">
    <property type="term" value="F:iron ion binding"/>
    <property type="evidence" value="ECO:0007669"/>
    <property type="project" value="UniProtKB-UniRule"/>
</dbReference>
<dbReference type="Proteomes" id="UP000041254">
    <property type="component" value="Unassembled WGS sequence"/>
</dbReference>
<dbReference type="PANTHER" id="PTHR13096:SF8">
    <property type="entry name" value="RIBOSOMAL OXYGENASE 1"/>
    <property type="match status" value="1"/>
</dbReference>
<dbReference type="Pfam" id="PF08007">
    <property type="entry name" value="JmjC_2"/>
    <property type="match status" value="1"/>
</dbReference>
<dbReference type="STRING" id="1169540.A0A0G4FAK4"/>
<keyword evidence="3" id="KW-0560">Oxidoreductase</keyword>
<keyword evidence="1 3" id="KW-0479">Metal-binding</keyword>
<accession>A0A0G4FAK4</accession>
<comment type="cofactor">
    <cofactor evidence="3">
        <name>Fe(2+)</name>
        <dbReference type="ChEBI" id="CHEBI:29033"/>
    </cofactor>
    <text evidence="3">Binds 1 Fe(2+) ion per subunit.</text>
</comment>